<keyword evidence="7 10" id="KW-1133">Transmembrane helix</keyword>
<dbReference type="PANTHER" id="PTHR43386">
    <property type="entry name" value="OLIGOPEPTIDE TRANSPORT SYSTEM PERMEASE PROTEIN APPC"/>
    <property type="match status" value="1"/>
</dbReference>
<evidence type="ECO:0000256" key="6">
    <source>
        <dbReference type="ARBA" id="ARBA00022927"/>
    </source>
</evidence>
<reference evidence="12 13" key="1">
    <citation type="submission" date="2014-03" db="EMBL/GenBank/DDBJ databases">
        <title>Genome sequence of Mycoplasma ovipneumoniae strain 14811.</title>
        <authorList>
            <person name="Sirand-Pugnet P."/>
            <person name="Breton M."/>
            <person name="Dordet-Frisoni E."/>
            <person name="Baranowski E."/>
            <person name="Barre A."/>
            <person name="Couture C."/>
            <person name="Dupuy V."/>
            <person name="Gaurivaud P."/>
            <person name="Jacob D."/>
            <person name="Lemaitre C."/>
            <person name="Manso-Silvan L."/>
            <person name="Nikolski M."/>
            <person name="Nouvel L.-X."/>
            <person name="Poumarat F."/>
            <person name="Tardy F."/>
            <person name="Thebault P."/>
            <person name="Theil S."/>
            <person name="Citti C."/>
            <person name="Thiaucourt F."/>
            <person name="Blanchard A."/>
        </authorList>
    </citation>
    <scope>NUCLEOTIDE SEQUENCE [LARGE SCALE GENOMIC DNA]</scope>
    <source>
        <strain evidence="12 13">14811</strain>
    </source>
</reference>
<evidence type="ECO:0000256" key="3">
    <source>
        <dbReference type="ARBA" id="ARBA00022475"/>
    </source>
</evidence>
<keyword evidence="6" id="KW-0653">Protein transport</keyword>
<feature type="transmembrane region" description="Helical" evidence="10">
    <location>
        <begin position="291"/>
        <end position="313"/>
    </location>
</feature>
<feature type="transmembrane region" description="Helical" evidence="10">
    <location>
        <begin position="65"/>
        <end position="85"/>
    </location>
</feature>
<dbReference type="Gene3D" id="1.10.3720.10">
    <property type="entry name" value="MetI-like"/>
    <property type="match status" value="1"/>
</dbReference>
<keyword evidence="2 10" id="KW-0813">Transport</keyword>
<evidence type="ECO:0000256" key="5">
    <source>
        <dbReference type="ARBA" id="ARBA00022856"/>
    </source>
</evidence>
<feature type="transmembrane region" description="Helical" evidence="10">
    <location>
        <begin position="158"/>
        <end position="180"/>
    </location>
</feature>
<dbReference type="InterPro" id="IPR035906">
    <property type="entry name" value="MetI-like_sf"/>
</dbReference>
<dbReference type="GO" id="GO:0005886">
    <property type="term" value="C:plasma membrane"/>
    <property type="evidence" value="ECO:0007669"/>
    <property type="project" value="UniProtKB-SubCell"/>
</dbReference>
<gene>
    <name evidence="12" type="primary">oppC</name>
    <name evidence="12" type="ORF">MOVI_6360</name>
</gene>
<sequence>MNQFPSIEKYIDQNLKPNPFLQPFSYQMWKLMVAQSKSFDRNYFGKPRNNFYEVFLRFSRSFSGVFGIVTIIFMLILAIIIPFTTGSPTQLRPDMKNLNYFTQGFILGTDSQGRDVWAFLWHGLQFSLILSFIVALFDVALGTLFGTLMGNFDLFDKIFTFIIKIVSNIPTILVIILMTLVLRPSFWVLVLSFSLTGWIGLANQVRAQIKRARNFTWVIASRVLGTPSYKILLNFVPVIIPLLITNIVFVIPGTILGETGLAFIGLSLPNVPTLGNAINSGIPIVTLYPRYVLIPSFFLILLTSSIQMIGNSVQDALRRQR</sequence>
<feature type="transmembrane region" description="Helical" evidence="10">
    <location>
        <begin position="231"/>
        <end position="251"/>
    </location>
</feature>
<dbReference type="GO" id="GO:0055085">
    <property type="term" value="P:transmembrane transport"/>
    <property type="evidence" value="ECO:0007669"/>
    <property type="project" value="InterPro"/>
</dbReference>
<dbReference type="RefSeq" id="WP_044284458.1">
    <property type="nucleotide sequence ID" value="NZ_JFAD01000034.1"/>
</dbReference>
<dbReference type="AlphaFoldDB" id="A0A014KV63"/>
<comment type="similarity">
    <text evidence="9">Belongs to the binding-protein-dependent transport system permease family. OppBC subfamily.</text>
</comment>
<evidence type="ECO:0000313" key="13">
    <source>
        <dbReference type="Proteomes" id="UP000020977"/>
    </source>
</evidence>
<name>A0A014KV63_9BACT</name>
<accession>A0A014KV63</accession>
<dbReference type="STRING" id="1188239.MOVI_6360"/>
<evidence type="ECO:0000256" key="4">
    <source>
        <dbReference type="ARBA" id="ARBA00022692"/>
    </source>
</evidence>
<dbReference type="EMBL" id="JFAD01000034">
    <property type="protein sequence ID" value="EXU60861.1"/>
    <property type="molecule type" value="Genomic_DNA"/>
</dbReference>
<dbReference type="PROSITE" id="PS50928">
    <property type="entry name" value="ABC_TM1"/>
    <property type="match status" value="1"/>
</dbReference>
<feature type="transmembrane region" description="Helical" evidence="10">
    <location>
        <begin position="186"/>
        <end position="205"/>
    </location>
</feature>
<dbReference type="PATRIC" id="fig|1188239.3.peg.1526"/>
<dbReference type="CDD" id="cd06261">
    <property type="entry name" value="TM_PBP2"/>
    <property type="match status" value="1"/>
</dbReference>
<dbReference type="GO" id="GO:0015833">
    <property type="term" value="P:peptide transport"/>
    <property type="evidence" value="ECO:0007669"/>
    <property type="project" value="UniProtKB-KW"/>
</dbReference>
<evidence type="ECO:0000313" key="12">
    <source>
        <dbReference type="EMBL" id="EXU60861.1"/>
    </source>
</evidence>
<proteinExistence type="inferred from homology"/>
<evidence type="ECO:0000259" key="11">
    <source>
        <dbReference type="PROSITE" id="PS50928"/>
    </source>
</evidence>
<organism evidence="12 13">
    <name type="scientific">Mesomycoplasma ovipneumoniae 14811</name>
    <dbReference type="NCBI Taxonomy" id="1188239"/>
    <lineage>
        <taxon>Bacteria</taxon>
        <taxon>Bacillati</taxon>
        <taxon>Mycoplasmatota</taxon>
        <taxon>Mycoplasmoidales</taxon>
        <taxon>Metamycoplasmataceae</taxon>
        <taxon>Mesomycoplasma</taxon>
    </lineage>
</organism>
<dbReference type="Proteomes" id="UP000020977">
    <property type="component" value="Unassembled WGS sequence"/>
</dbReference>
<keyword evidence="8 10" id="KW-0472">Membrane</keyword>
<evidence type="ECO:0000256" key="1">
    <source>
        <dbReference type="ARBA" id="ARBA00004651"/>
    </source>
</evidence>
<evidence type="ECO:0000256" key="2">
    <source>
        <dbReference type="ARBA" id="ARBA00022448"/>
    </source>
</evidence>
<feature type="transmembrane region" description="Helical" evidence="10">
    <location>
        <begin position="124"/>
        <end position="146"/>
    </location>
</feature>
<dbReference type="InterPro" id="IPR050366">
    <property type="entry name" value="BP-dependent_transpt_permease"/>
</dbReference>
<comment type="subcellular location">
    <subcellularLocation>
        <location evidence="1 10">Cell membrane</location>
        <topology evidence="1 10">Multi-pass membrane protein</topology>
    </subcellularLocation>
</comment>
<keyword evidence="3" id="KW-1003">Cell membrane</keyword>
<keyword evidence="4 10" id="KW-0812">Transmembrane</keyword>
<evidence type="ECO:0000256" key="10">
    <source>
        <dbReference type="RuleBase" id="RU363032"/>
    </source>
</evidence>
<dbReference type="InterPro" id="IPR000515">
    <property type="entry name" value="MetI-like"/>
</dbReference>
<evidence type="ECO:0000256" key="7">
    <source>
        <dbReference type="ARBA" id="ARBA00022989"/>
    </source>
</evidence>
<dbReference type="Pfam" id="PF00528">
    <property type="entry name" value="BPD_transp_1"/>
    <property type="match status" value="1"/>
</dbReference>
<evidence type="ECO:0000256" key="9">
    <source>
        <dbReference type="ARBA" id="ARBA00024202"/>
    </source>
</evidence>
<keyword evidence="5" id="KW-0571">Peptide transport</keyword>
<protein>
    <submittedName>
        <fullName evidence="12">Oligopeptide ABC transporter, permease protein (OppC)</fullName>
    </submittedName>
</protein>
<dbReference type="GO" id="GO:0015031">
    <property type="term" value="P:protein transport"/>
    <property type="evidence" value="ECO:0007669"/>
    <property type="project" value="UniProtKB-KW"/>
</dbReference>
<dbReference type="SUPFAM" id="SSF161098">
    <property type="entry name" value="MetI-like"/>
    <property type="match status" value="1"/>
</dbReference>
<dbReference type="PANTHER" id="PTHR43386:SF24">
    <property type="entry name" value="OLIGOPEPTIDE TRANSPORT SYSTEM PERMEASE PROTEIN AMID"/>
    <property type="match status" value="1"/>
</dbReference>
<dbReference type="eggNOG" id="COG1173">
    <property type="taxonomic scope" value="Bacteria"/>
</dbReference>
<feature type="domain" description="ABC transmembrane type-1" evidence="11">
    <location>
        <begin position="124"/>
        <end position="310"/>
    </location>
</feature>
<evidence type="ECO:0000256" key="8">
    <source>
        <dbReference type="ARBA" id="ARBA00023136"/>
    </source>
</evidence>
<comment type="caution">
    <text evidence="12">The sequence shown here is derived from an EMBL/GenBank/DDBJ whole genome shotgun (WGS) entry which is preliminary data.</text>
</comment>